<dbReference type="HOGENOM" id="CLU_068979_8_2_1"/>
<keyword evidence="2" id="KW-0378">Hydrolase</keyword>
<dbReference type="PANTHER" id="PTHR43540:SF1">
    <property type="entry name" value="ISOCHORISMATASE HYDROLASE"/>
    <property type="match status" value="1"/>
</dbReference>
<evidence type="ECO:0000256" key="2">
    <source>
        <dbReference type="ARBA" id="ARBA00022801"/>
    </source>
</evidence>
<gene>
    <name evidence="4" type="ORF">PV04_09986</name>
</gene>
<sequence>MNTTALLVCDVQNGIVSRLISHKTQAYLESVAKTIAAARKANVKTIFVRVAFRPGYPEVAASNTSVAGVRASGGFLENDVSTEIHAAIAPRADDIVVTKRRRSAFHGTDLDMTLRCLGVQTLVMAGLSTSGVVLSTVRQGLDMDYGFVVLEDLCMDPEPDIHDACIKVLGKQARIVNSTEWIAELESKE</sequence>
<keyword evidence="5" id="KW-1185">Reference proteome</keyword>
<protein>
    <recommendedName>
        <fullName evidence="3">Isochorismatase-like domain-containing protein</fullName>
    </recommendedName>
</protein>
<evidence type="ECO:0000313" key="5">
    <source>
        <dbReference type="Proteomes" id="UP000054266"/>
    </source>
</evidence>
<dbReference type="Pfam" id="PF00857">
    <property type="entry name" value="Isochorismatase"/>
    <property type="match status" value="1"/>
</dbReference>
<feature type="domain" description="Isochorismatase-like" evidence="3">
    <location>
        <begin position="4"/>
        <end position="178"/>
    </location>
</feature>
<comment type="similarity">
    <text evidence="1">Belongs to the isochorismatase family.</text>
</comment>
<name>A0A0D2F879_9EURO</name>
<dbReference type="Gene3D" id="3.40.50.850">
    <property type="entry name" value="Isochorismatase-like"/>
    <property type="match status" value="1"/>
</dbReference>
<organism evidence="4 5">
    <name type="scientific">Phialophora macrospora</name>
    <dbReference type="NCBI Taxonomy" id="1851006"/>
    <lineage>
        <taxon>Eukaryota</taxon>
        <taxon>Fungi</taxon>
        <taxon>Dikarya</taxon>
        <taxon>Ascomycota</taxon>
        <taxon>Pezizomycotina</taxon>
        <taxon>Eurotiomycetes</taxon>
        <taxon>Chaetothyriomycetidae</taxon>
        <taxon>Chaetothyriales</taxon>
        <taxon>Herpotrichiellaceae</taxon>
        <taxon>Phialophora</taxon>
    </lineage>
</organism>
<dbReference type="CDD" id="cd00431">
    <property type="entry name" value="cysteine_hydrolases"/>
    <property type="match status" value="1"/>
</dbReference>
<dbReference type="AlphaFoldDB" id="A0A0D2F879"/>
<dbReference type="EMBL" id="KN846962">
    <property type="protein sequence ID" value="KIW63110.1"/>
    <property type="molecule type" value="Genomic_DNA"/>
</dbReference>
<proteinExistence type="inferred from homology"/>
<dbReference type="Proteomes" id="UP000054266">
    <property type="component" value="Unassembled WGS sequence"/>
</dbReference>
<evidence type="ECO:0000256" key="1">
    <source>
        <dbReference type="ARBA" id="ARBA00006336"/>
    </source>
</evidence>
<dbReference type="InterPro" id="IPR000868">
    <property type="entry name" value="Isochorismatase-like_dom"/>
</dbReference>
<evidence type="ECO:0000313" key="4">
    <source>
        <dbReference type="EMBL" id="KIW63110.1"/>
    </source>
</evidence>
<accession>A0A0D2F879</accession>
<dbReference type="InterPro" id="IPR050272">
    <property type="entry name" value="Isochorismatase-like_hydrls"/>
</dbReference>
<dbReference type="GO" id="GO:0016787">
    <property type="term" value="F:hydrolase activity"/>
    <property type="evidence" value="ECO:0007669"/>
    <property type="project" value="UniProtKB-KW"/>
</dbReference>
<dbReference type="InterPro" id="IPR036380">
    <property type="entry name" value="Isochorismatase-like_sf"/>
</dbReference>
<reference evidence="4 5" key="1">
    <citation type="submission" date="2015-01" db="EMBL/GenBank/DDBJ databases">
        <title>The Genome Sequence of Capronia semiimmersa CBS27337.</title>
        <authorList>
            <consortium name="The Broad Institute Genomics Platform"/>
            <person name="Cuomo C."/>
            <person name="de Hoog S."/>
            <person name="Gorbushina A."/>
            <person name="Stielow B."/>
            <person name="Teixiera M."/>
            <person name="Abouelleil A."/>
            <person name="Chapman S.B."/>
            <person name="Priest M."/>
            <person name="Young S.K."/>
            <person name="Wortman J."/>
            <person name="Nusbaum C."/>
            <person name="Birren B."/>
        </authorList>
    </citation>
    <scope>NUCLEOTIDE SEQUENCE [LARGE SCALE GENOMIC DNA]</scope>
    <source>
        <strain evidence="4 5">CBS 27337</strain>
    </source>
</reference>
<evidence type="ECO:0000259" key="3">
    <source>
        <dbReference type="Pfam" id="PF00857"/>
    </source>
</evidence>
<dbReference type="SUPFAM" id="SSF52499">
    <property type="entry name" value="Isochorismatase-like hydrolases"/>
    <property type="match status" value="1"/>
</dbReference>
<dbReference type="PANTHER" id="PTHR43540">
    <property type="entry name" value="PEROXYUREIDOACRYLATE/UREIDOACRYLATE AMIDOHYDROLASE-RELATED"/>
    <property type="match status" value="1"/>
</dbReference>